<dbReference type="EC" id="5.4.99.25" evidence="1"/>
<dbReference type="GO" id="GO:0160148">
    <property type="term" value="F:tRNA pseudouridine(55) synthase activity"/>
    <property type="evidence" value="ECO:0007669"/>
    <property type="project" value="UniProtKB-EC"/>
</dbReference>
<dbReference type="Gene3D" id="3.30.2350.10">
    <property type="entry name" value="Pseudouridine synthase"/>
    <property type="match status" value="1"/>
</dbReference>
<organism evidence="6">
    <name type="scientific">Siphoviridae sp. ctBLh2</name>
    <dbReference type="NCBI Taxonomy" id="2827803"/>
    <lineage>
        <taxon>Viruses</taxon>
        <taxon>Duplodnaviria</taxon>
        <taxon>Heunggongvirae</taxon>
        <taxon>Uroviricota</taxon>
        <taxon>Caudoviricetes</taxon>
    </lineage>
</organism>
<keyword evidence="3" id="KW-0413">Isomerase</keyword>
<dbReference type="EMBL" id="BK032514">
    <property type="protein sequence ID" value="DAF45165.1"/>
    <property type="molecule type" value="Genomic_DNA"/>
</dbReference>
<sequence>MPGLPLHDRNRQTGPSDLVRRLLRPGRHHLHSELHMLTSDAHDLHGINFEEGYIAVVDKPLRWTSADVVRKVKFTLRKLGYRRIKVGHAGTLDPLATGILLVCIGRATKMADALQAEEKEYVADVMLGATTPSYDLEHEIDATYPWEHITREAVEEALRSLTGERLQEPPVYSAKKIEGTRAYELARAGEEVELRKARITIYEMELLECDLPRIRIRVRCSKGTYIRSLAREIGEALDSGAHLTSLRRTRSGGFTLANAWDLEDFLKNLQNSETK</sequence>
<dbReference type="InterPro" id="IPR020103">
    <property type="entry name" value="PsdUridine_synth_cat_dom_sf"/>
</dbReference>
<evidence type="ECO:0000259" key="5">
    <source>
        <dbReference type="Pfam" id="PF16198"/>
    </source>
</evidence>
<dbReference type="SUPFAM" id="SSF55120">
    <property type="entry name" value="Pseudouridine synthase"/>
    <property type="match status" value="1"/>
</dbReference>
<dbReference type="InterPro" id="IPR014780">
    <property type="entry name" value="tRNA_psdUridine_synth_TruB"/>
</dbReference>
<protein>
    <recommendedName>
        <fullName evidence="1">tRNA pseudouridine(55) synthase</fullName>
        <ecNumber evidence="1">5.4.99.25</ecNumber>
    </recommendedName>
</protein>
<evidence type="ECO:0000313" key="6">
    <source>
        <dbReference type="EMBL" id="DAF45165.1"/>
    </source>
</evidence>
<dbReference type="CDD" id="cd02573">
    <property type="entry name" value="PseudoU_synth_EcTruB"/>
    <property type="match status" value="1"/>
</dbReference>
<proteinExistence type="inferred from homology"/>
<dbReference type="GO" id="GO:0006400">
    <property type="term" value="P:tRNA modification"/>
    <property type="evidence" value="ECO:0007669"/>
    <property type="project" value="TreeGrafter"/>
</dbReference>
<evidence type="ECO:0000256" key="3">
    <source>
        <dbReference type="ARBA" id="ARBA00023235"/>
    </source>
</evidence>
<evidence type="ECO:0000259" key="4">
    <source>
        <dbReference type="Pfam" id="PF01509"/>
    </source>
</evidence>
<dbReference type="PANTHER" id="PTHR13767:SF2">
    <property type="entry name" value="PSEUDOURIDYLATE SYNTHASE TRUB1"/>
    <property type="match status" value="1"/>
</dbReference>
<dbReference type="HAMAP" id="MF_01080">
    <property type="entry name" value="TruB_bact"/>
    <property type="match status" value="1"/>
</dbReference>
<accession>A0A8S5S2C2</accession>
<evidence type="ECO:0000256" key="2">
    <source>
        <dbReference type="ARBA" id="ARBA00022694"/>
    </source>
</evidence>
<evidence type="ECO:0000256" key="1">
    <source>
        <dbReference type="ARBA" id="ARBA00012787"/>
    </source>
</evidence>
<dbReference type="InterPro" id="IPR002501">
    <property type="entry name" value="PsdUridine_synth_N"/>
</dbReference>
<dbReference type="PANTHER" id="PTHR13767">
    <property type="entry name" value="TRNA-PSEUDOURIDINE SYNTHASE"/>
    <property type="match status" value="1"/>
</dbReference>
<dbReference type="Pfam" id="PF01509">
    <property type="entry name" value="TruB_N"/>
    <property type="match status" value="1"/>
</dbReference>
<keyword evidence="2" id="KW-0819">tRNA processing</keyword>
<dbReference type="NCBIfam" id="TIGR00431">
    <property type="entry name" value="TruB"/>
    <property type="match status" value="1"/>
</dbReference>
<reference evidence="6" key="1">
    <citation type="journal article" date="2021" name="Proc. Natl. Acad. Sci. U.S.A.">
        <title>A Catalog of Tens of Thousands of Viruses from Human Metagenomes Reveals Hidden Associations with Chronic Diseases.</title>
        <authorList>
            <person name="Tisza M.J."/>
            <person name="Buck C.B."/>
        </authorList>
    </citation>
    <scope>NUCLEOTIDE SEQUENCE</scope>
    <source>
        <strain evidence="6">CtBLh2</strain>
    </source>
</reference>
<dbReference type="GO" id="GO:1990481">
    <property type="term" value="P:mRNA pseudouridine synthesis"/>
    <property type="evidence" value="ECO:0007669"/>
    <property type="project" value="TreeGrafter"/>
</dbReference>
<feature type="domain" description="tRNA pseudouridylate synthase B C-terminal" evidence="5">
    <location>
        <begin position="227"/>
        <end position="269"/>
    </location>
</feature>
<feature type="domain" description="Pseudouridine synthase II N-terminal" evidence="4">
    <location>
        <begin position="83"/>
        <end position="226"/>
    </location>
</feature>
<dbReference type="Pfam" id="PF16198">
    <property type="entry name" value="TruB_C_2"/>
    <property type="match status" value="1"/>
</dbReference>
<dbReference type="GO" id="GO:0003723">
    <property type="term" value="F:RNA binding"/>
    <property type="evidence" value="ECO:0007669"/>
    <property type="project" value="InterPro"/>
</dbReference>
<name>A0A8S5S2C2_9CAUD</name>
<dbReference type="InterPro" id="IPR032819">
    <property type="entry name" value="TruB_C"/>
</dbReference>